<dbReference type="GeneID" id="110243638"/>
<dbReference type="EnsemblMetazoa" id="XM_028660405.1">
    <property type="protein sequence ID" value="XP_028516206.1"/>
    <property type="gene ID" value="LOC110243638"/>
</dbReference>
<feature type="compositionally biased region" description="Acidic residues" evidence="1">
    <location>
        <begin position="130"/>
        <end position="139"/>
    </location>
</feature>
<dbReference type="AlphaFoldDB" id="A0A913YPV4"/>
<dbReference type="PANTHER" id="PTHR31751:SF42">
    <property type="entry name" value="PROTEIN CBG10204"/>
    <property type="match status" value="1"/>
</dbReference>
<evidence type="ECO:0000313" key="3">
    <source>
        <dbReference type="Proteomes" id="UP000887567"/>
    </source>
</evidence>
<keyword evidence="3" id="KW-1185">Reference proteome</keyword>
<dbReference type="OMA" id="IAKWIRI"/>
<feature type="compositionally biased region" description="Basic residues" evidence="1">
    <location>
        <begin position="97"/>
        <end position="106"/>
    </location>
</feature>
<feature type="compositionally biased region" description="Polar residues" evidence="1">
    <location>
        <begin position="70"/>
        <end position="93"/>
    </location>
</feature>
<dbReference type="OrthoDB" id="5981002at2759"/>
<feature type="region of interest" description="Disordered" evidence="1">
    <location>
        <begin position="1"/>
        <end position="106"/>
    </location>
</feature>
<sequence>MAYRRKLKRDALSTQDPPMKKRKLSKENDPPSTFTNPAPSTSTNPAPDISSPEEVMEISQTNYAPHPDSTRNTPKQSFLSVTPKSLSQCNSCPLKTKSNKSLKKKNVRLSRQVAELRKLVKELRSKVAVDTEEEPEDESLDKSDTEEQESENAKDQEQVDSESENAKDEDWTYAVIEESTGTENSGNETDETIHNNVRIDPNAPAYDQPKFIVYYWNLVNLFSLFCFKCKESCPTVTAQSIGTMIDITQHCAKCNDNYRWQSQPLLQGGISAGNLLLSFSILMAGASISKILLIFKHLGLSVYTARTYFRHQRNYLFPIVLSYWEKYQESLVKKLKEMKDVVWTGDGRFDSMGHSAKYGAYSMFSTTVMKIVHFEIVQANETGGSQQTEIEGCERSFKFLKGLGLKIPVFISDRHRGIAKWIRISCPQTQHYYDIWHIARSVTKKLLKASKEKGCEGIACWIKAIKNHLYWCGTSTTPGFGALIEAKWTSFLRHVANKHKNHPNTLYKECHHSDLAPRKWIKIGTVAYQKLSGLLTKTVLLNDIKKLSSDAQTSCLEGFHATLNHWHPKMIHFSWLGTYCRHALASLHFNENVQRETQIRKNGAKQVKINYPKYKLGEEVVHDVKVPPTYGYVTEMKKLLLSVPKNALDKTYSKYASKAPEPLTAQFTERSSKEQAVEAYRKRKDCAIQLFPTDCE</sequence>
<dbReference type="PANTHER" id="PTHR31751">
    <property type="entry name" value="SI:CH211-108C17.2-RELATED-RELATED"/>
    <property type="match status" value="1"/>
</dbReference>
<protein>
    <recommendedName>
        <fullName evidence="4">Transposase</fullName>
    </recommendedName>
</protein>
<organism evidence="2 3">
    <name type="scientific">Exaiptasia diaphana</name>
    <name type="common">Tropical sea anemone</name>
    <name type="synonym">Aiptasia pulchella</name>
    <dbReference type="NCBI Taxonomy" id="2652724"/>
    <lineage>
        <taxon>Eukaryota</taxon>
        <taxon>Metazoa</taxon>
        <taxon>Cnidaria</taxon>
        <taxon>Anthozoa</taxon>
        <taxon>Hexacorallia</taxon>
        <taxon>Actiniaria</taxon>
        <taxon>Aiptasiidae</taxon>
        <taxon>Exaiptasia</taxon>
    </lineage>
</organism>
<reference evidence="2" key="1">
    <citation type="submission" date="2022-11" db="UniProtKB">
        <authorList>
            <consortium name="EnsemblMetazoa"/>
        </authorList>
    </citation>
    <scope>IDENTIFICATION</scope>
</reference>
<dbReference type="KEGG" id="epa:110243638"/>
<feature type="region of interest" description="Disordered" evidence="1">
    <location>
        <begin position="127"/>
        <end position="173"/>
    </location>
</feature>
<feature type="compositionally biased region" description="Polar residues" evidence="1">
    <location>
        <begin position="30"/>
        <end position="45"/>
    </location>
</feature>
<proteinExistence type="predicted"/>
<dbReference type="Proteomes" id="UP000887567">
    <property type="component" value="Unplaced"/>
</dbReference>
<accession>A0A913YPV4</accession>
<evidence type="ECO:0000256" key="1">
    <source>
        <dbReference type="SAM" id="MobiDB-lite"/>
    </source>
</evidence>
<feature type="compositionally biased region" description="Basic and acidic residues" evidence="1">
    <location>
        <begin position="140"/>
        <end position="157"/>
    </location>
</feature>
<dbReference type="RefSeq" id="XP_028516206.1">
    <property type="nucleotide sequence ID" value="XM_028660405.1"/>
</dbReference>
<name>A0A913YPV4_EXADI</name>
<evidence type="ECO:0008006" key="4">
    <source>
        <dbReference type="Google" id="ProtNLM"/>
    </source>
</evidence>
<evidence type="ECO:0000313" key="2">
    <source>
        <dbReference type="EnsemblMetazoa" id="XP_028516206.1"/>
    </source>
</evidence>